<evidence type="ECO:0000313" key="3">
    <source>
        <dbReference type="Proteomes" id="UP000199658"/>
    </source>
</evidence>
<dbReference type="Pfam" id="PF00581">
    <property type="entry name" value="Rhodanese"/>
    <property type="match status" value="1"/>
</dbReference>
<dbReference type="InterPro" id="IPR036873">
    <property type="entry name" value="Rhodanese-like_dom_sf"/>
</dbReference>
<keyword evidence="3" id="KW-1185">Reference proteome</keyword>
<dbReference type="SUPFAM" id="SSF52821">
    <property type="entry name" value="Rhodanese/Cell cycle control phosphatase"/>
    <property type="match status" value="1"/>
</dbReference>
<dbReference type="EMBL" id="FOYO01000001">
    <property type="protein sequence ID" value="SFR38763.1"/>
    <property type="molecule type" value="Genomic_DNA"/>
</dbReference>
<gene>
    <name evidence="2" type="ORF">SAMN04488002_1093</name>
</gene>
<sequence>METETTDNGTLETWTPQEVRDAFQRNEIVLIDVRTPQEYGFERIEGALLAPMQAFDPDHMPGQSDKHIVFHCGSGVRSEKVARLCLEHGFERVAHLGGGFGAWKDTGMAYTGTDVGSGAPKSMQKTATS</sequence>
<dbReference type="GO" id="GO:0004792">
    <property type="term" value="F:thiosulfate-cyanide sulfurtransferase activity"/>
    <property type="evidence" value="ECO:0007669"/>
    <property type="project" value="TreeGrafter"/>
</dbReference>
<dbReference type="RefSeq" id="WP_090213483.1">
    <property type="nucleotide sequence ID" value="NZ_FOYO01000001.1"/>
</dbReference>
<name>A0A1I6G998_9RHOB</name>
<dbReference type="PANTHER" id="PTHR44086:SF10">
    <property type="entry name" value="THIOSULFATE SULFURTRANSFERASE_RHODANESE-LIKE DOMAIN-CONTAINING PROTEIN 3"/>
    <property type="match status" value="1"/>
</dbReference>
<evidence type="ECO:0000313" key="2">
    <source>
        <dbReference type="EMBL" id="SFR38763.1"/>
    </source>
</evidence>
<reference evidence="3" key="1">
    <citation type="submission" date="2016-10" db="EMBL/GenBank/DDBJ databases">
        <authorList>
            <person name="Varghese N."/>
            <person name="Submissions S."/>
        </authorList>
    </citation>
    <scope>NUCLEOTIDE SEQUENCE [LARGE SCALE GENOMIC DNA]</scope>
    <source>
        <strain evidence="3">DSM 26921</strain>
    </source>
</reference>
<dbReference type="AlphaFoldDB" id="A0A1I6G998"/>
<dbReference type="STRING" id="670154.SAMN04488002_1093"/>
<keyword evidence="2" id="KW-0808">Transferase</keyword>
<accession>A0A1I6G998</accession>
<dbReference type="Proteomes" id="UP000199658">
    <property type="component" value="Unassembled WGS sequence"/>
</dbReference>
<organism evidence="2 3">
    <name type="scientific">Litoreibacter janthinus</name>
    <dbReference type="NCBI Taxonomy" id="670154"/>
    <lineage>
        <taxon>Bacteria</taxon>
        <taxon>Pseudomonadati</taxon>
        <taxon>Pseudomonadota</taxon>
        <taxon>Alphaproteobacteria</taxon>
        <taxon>Rhodobacterales</taxon>
        <taxon>Roseobacteraceae</taxon>
        <taxon>Litoreibacter</taxon>
    </lineage>
</organism>
<dbReference type="SMART" id="SM00450">
    <property type="entry name" value="RHOD"/>
    <property type="match status" value="1"/>
</dbReference>
<dbReference type="OrthoDB" id="9807812at2"/>
<evidence type="ECO:0000259" key="1">
    <source>
        <dbReference type="PROSITE" id="PS50206"/>
    </source>
</evidence>
<proteinExistence type="predicted"/>
<dbReference type="Gene3D" id="3.40.250.10">
    <property type="entry name" value="Rhodanese-like domain"/>
    <property type="match status" value="1"/>
</dbReference>
<protein>
    <submittedName>
        <fullName evidence="2">Rhodanese-related sulfurtransferase</fullName>
    </submittedName>
</protein>
<dbReference type="PROSITE" id="PS50206">
    <property type="entry name" value="RHODANESE_3"/>
    <property type="match status" value="1"/>
</dbReference>
<dbReference type="CDD" id="cd00158">
    <property type="entry name" value="RHOD"/>
    <property type="match status" value="1"/>
</dbReference>
<dbReference type="InterPro" id="IPR001763">
    <property type="entry name" value="Rhodanese-like_dom"/>
</dbReference>
<dbReference type="PANTHER" id="PTHR44086">
    <property type="entry name" value="THIOSULFATE SULFURTRANSFERASE RDL2, MITOCHONDRIAL-RELATED"/>
    <property type="match status" value="1"/>
</dbReference>
<feature type="domain" description="Rhodanese" evidence="1">
    <location>
        <begin position="24"/>
        <end position="112"/>
    </location>
</feature>